<keyword evidence="1" id="KW-0418">Kinase</keyword>
<comment type="caution">
    <text evidence="4">The sequence shown here is derived from an EMBL/GenBank/DDBJ whole genome shotgun (WGS) entry which is preliminary data.</text>
</comment>
<dbReference type="InterPro" id="IPR003594">
    <property type="entry name" value="HATPase_dom"/>
</dbReference>
<dbReference type="InterPro" id="IPR036890">
    <property type="entry name" value="HATPase_C_sf"/>
</dbReference>
<protein>
    <recommendedName>
        <fullName evidence="3">Histidine kinase/HSP90-like ATPase domain-containing protein</fullName>
    </recommendedName>
</protein>
<sequence length="173" mass="18631">MSIPARKASMGHVAPTPGDGAVSGRPLAKLSLPGKPQSVAVARREVRKALADAGHDDAEDAVLLLSEMVSNAVLHTRSRHAGGRVLVEVFEIDVGLVRLEVTDEGAQGVPHVSRPDCDRTDGRGLWLLDELGKGWGFRRNGECGCTWVEVMTRTECVRAASRTDLCTRDWPSP</sequence>
<evidence type="ECO:0000256" key="2">
    <source>
        <dbReference type="SAM" id="MobiDB-lite"/>
    </source>
</evidence>
<organism evidence="4 5">
    <name type="scientific">Nonomuraea glycinis</name>
    <dbReference type="NCBI Taxonomy" id="2047744"/>
    <lineage>
        <taxon>Bacteria</taxon>
        <taxon>Bacillati</taxon>
        <taxon>Actinomycetota</taxon>
        <taxon>Actinomycetes</taxon>
        <taxon>Streptosporangiales</taxon>
        <taxon>Streptosporangiaceae</taxon>
        <taxon>Nonomuraea</taxon>
    </lineage>
</organism>
<dbReference type="InterPro" id="IPR050267">
    <property type="entry name" value="Anti-sigma-factor_SerPK"/>
</dbReference>
<gene>
    <name evidence="4" type="ORF">GCM10012278_24030</name>
</gene>
<evidence type="ECO:0000256" key="1">
    <source>
        <dbReference type="ARBA" id="ARBA00022527"/>
    </source>
</evidence>
<keyword evidence="5" id="KW-1185">Reference proteome</keyword>
<dbReference type="EMBL" id="BMNK01000003">
    <property type="protein sequence ID" value="GGP05273.1"/>
    <property type="molecule type" value="Genomic_DNA"/>
</dbReference>
<dbReference type="SUPFAM" id="SSF55874">
    <property type="entry name" value="ATPase domain of HSP90 chaperone/DNA topoisomerase II/histidine kinase"/>
    <property type="match status" value="1"/>
</dbReference>
<dbReference type="AlphaFoldDB" id="A0A918E4Y3"/>
<feature type="region of interest" description="Disordered" evidence="2">
    <location>
        <begin position="1"/>
        <end position="27"/>
    </location>
</feature>
<name>A0A918E4Y3_9ACTN</name>
<keyword evidence="1" id="KW-0723">Serine/threonine-protein kinase</keyword>
<evidence type="ECO:0000313" key="5">
    <source>
        <dbReference type="Proteomes" id="UP000660745"/>
    </source>
</evidence>
<dbReference type="PANTHER" id="PTHR35526">
    <property type="entry name" value="ANTI-SIGMA-F FACTOR RSBW-RELATED"/>
    <property type="match status" value="1"/>
</dbReference>
<dbReference type="PANTHER" id="PTHR35526:SF3">
    <property type="entry name" value="ANTI-SIGMA-F FACTOR RSBW"/>
    <property type="match status" value="1"/>
</dbReference>
<reference evidence="4" key="2">
    <citation type="submission" date="2020-09" db="EMBL/GenBank/DDBJ databases">
        <authorList>
            <person name="Sun Q."/>
            <person name="Zhou Y."/>
        </authorList>
    </citation>
    <scope>NUCLEOTIDE SEQUENCE</scope>
    <source>
        <strain evidence="4">CGMCC 4.7430</strain>
    </source>
</reference>
<accession>A0A918E4Y3</accession>
<feature type="domain" description="Histidine kinase/HSP90-like ATPase" evidence="3">
    <location>
        <begin position="33"/>
        <end position="146"/>
    </location>
</feature>
<dbReference type="Proteomes" id="UP000660745">
    <property type="component" value="Unassembled WGS sequence"/>
</dbReference>
<evidence type="ECO:0000259" key="3">
    <source>
        <dbReference type="Pfam" id="PF13581"/>
    </source>
</evidence>
<dbReference type="Pfam" id="PF13581">
    <property type="entry name" value="HATPase_c_2"/>
    <property type="match status" value="1"/>
</dbReference>
<dbReference type="GO" id="GO:0004674">
    <property type="term" value="F:protein serine/threonine kinase activity"/>
    <property type="evidence" value="ECO:0007669"/>
    <property type="project" value="UniProtKB-KW"/>
</dbReference>
<reference evidence="4" key="1">
    <citation type="journal article" date="2014" name="Int. J. Syst. Evol. Microbiol.">
        <title>Complete genome sequence of Corynebacterium casei LMG S-19264T (=DSM 44701T), isolated from a smear-ripened cheese.</title>
        <authorList>
            <consortium name="US DOE Joint Genome Institute (JGI-PGF)"/>
            <person name="Walter F."/>
            <person name="Albersmeier A."/>
            <person name="Kalinowski J."/>
            <person name="Ruckert C."/>
        </authorList>
    </citation>
    <scope>NUCLEOTIDE SEQUENCE</scope>
    <source>
        <strain evidence="4">CGMCC 4.7430</strain>
    </source>
</reference>
<evidence type="ECO:0000313" key="4">
    <source>
        <dbReference type="EMBL" id="GGP05273.1"/>
    </source>
</evidence>
<proteinExistence type="predicted"/>
<dbReference type="CDD" id="cd16936">
    <property type="entry name" value="HATPase_RsbW-like"/>
    <property type="match status" value="1"/>
</dbReference>
<dbReference type="Gene3D" id="3.30.565.10">
    <property type="entry name" value="Histidine kinase-like ATPase, C-terminal domain"/>
    <property type="match status" value="1"/>
</dbReference>
<keyword evidence="1" id="KW-0808">Transferase</keyword>